<evidence type="ECO:0000256" key="1">
    <source>
        <dbReference type="SAM" id="Phobius"/>
    </source>
</evidence>
<feature type="transmembrane region" description="Helical" evidence="1">
    <location>
        <begin position="71"/>
        <end position="89"/>
    </location>
</feature>
<keyword evidence="1" id="KW-1133">Transmembrane helix</keyword>
<name>A0A9N8J0H9_9FLAO</name>
<protein>
    <submittedName>
        <fullName evidence="2">Uncharacterized protein</fullName>
    </submittedName>
</protein>
<keyword evidence="1" id="KW-0812">Transmembrane</keyword>
<sequence length="90" mass="10018">MDKKELVIGFIVGIFTSLLGSYLFIKFFTKFDLPDGIQTIREMGYLGKVITIGAVLDLPVFLILLKRNKEMMARGVILAVIVLAISTIII</sequence>
<feature type="transmembrane region" description="Helical" evidence="1">
    <location>
        <begin position="45"/>
        <end position="65"/>
    </location>
</feature>
<dbReference type="RefSeq" id="WP_180857291.1">
    <property type="nucleotide sequence ID" value="NZ_CAIJDE010000034.1"/>
</dbReference>
<accession>A0A9N8J0H9</accession>
<gene>
    <name evidence="2" type="ORF">FLAPXU55_01668</name>
</gene>
<feature type="transmembrane region" description="Helical" evidence="1">
    <location>
        <begin position="6"/>
        <end position="25"/>
    </location>
</feature>
<comment type="caution">
    <text evidence="2">The sequence shown here is derived from an EMBL/GenBank/DDBJ whole genome shotgun (WGS) entry which is preliminary data.</text>
</comment>
<proteinExistence type="predicted"/>
<reference evidence="2 3" key="1">
    <citation type="submission" date="2020-06" db="EMBL/GenBank/DDBJ databases">
        <authorList>
            <person name="Criscuolo A."/>
        </authorList>
    </citation>
    <scope>NUCLEOTIDE SEQUENCE [LARGE SCALE GENOMIC DNA]</scope>
    <source>
        <strain evidence="2">PXU-55</strain>
    </source>
</reference>
<dbReference type="AlphaFoldDB" id="A0A9N8J0H9"/>
<dbReference type="EMBL" id="CAIJDE010000034">
    <property type="protein sequence ID" value="CAC9973975.1"/>
    <property type="molecule type" value="Genomic_DNA"/>
</dbReference>
<evidence type="ECO:0000313" key="2">
    <source>
        <dbReference type="EMBL" id="CAC9973975.1"/>
    </source>
</evidence>
<evidence type="ECO:0000313" key="3">
    <source>
        <dbReference type="Proteomes" id="UP000533639"/>
    </source>
</evidence>
<dbReference type="Proteomes" id="UP000533639">
    <property type="component" value="Unassembled WGS sequence"/>
</dbReference>
<keyword evidence="1" id="KW-0472">Membrane</keyword>
<organism evidence="2 3">
    <name type="scientific">Flavobacterium panici</name>
    <dbReference type="NCBI Taxonomy" id="2654843"/>
    <lineage>
        <taxon>Bacteria</taxon>
        <taxon>Pseudomonadati</taxon>
        <taxon>Bacteroidota</taxon>
        <taxon>Flavobacteriia</taxon>
        <taxon>Flavobacteriales</taxon>
        <taxon>Flavobacteriaceae</taxon>
        <taxon>Flavobacterium</taxon>
    </lineage>
</organism>
<keyword evidence="3" id="KW-1185">Reference proteome</keyword>